<feature type="compositionally biased region" description="Polar residues" evidence="1">
    <location>
        <begin position="125"/>
        <end position="137"/>
    </location>
</feature>
<name>A0A9N9EWA0_9GLOM</name>
<organism evidence="2 3">
    <name type="scientific">Dentiscutata erythropus</name>
    <dbReference type="NCBI Taxonomy" id="1348616"/>
    <lineage>
        <taxon>Eukaryota</taxon>
        <taxon>Fungi</taxon>
        <taxon>Fungi incertae sedis</taxon>
        <taxon>Mucoromycota</taxon>
        <taxon>Glomeromycotina</taxon>
        <taxon>Glomeromycetes</taxon>
        <taxon>Diversisporales</taxon>
        <taxon>Gigasporaceae</taxon>
        <taxon>Dentiscutata</taxon>
    </lineage>
</organism>
<accession>A0A9N9EWA0</accession>
<evidence type="ECO:0000313" key="2">
    <source>
        <dbReference type="EMBL" id="CAG8693132.1"/>
    </source>
</evidence>
<evidence type="ECO:0000256" key="1">
    <source>
        <dbReference type="SAM" id="MobiDB-lite"/>
    </source>
</evidence>
<reference evidence="2" key="1">
    <citation type="submission" date="2021-06" db="EMBL/GenBank/DDBJ databases">
        <authorList>
            <person name="Kallberg Y."/>
            <person name="Tangrot J."/>
            <person name="Rosling A."/>
        </authorList>
    </citation>
    <scope>NUCLEOTIDE SEQUENCE</scope>
    <source>
        <strain evidence="2">MA453B</strain>
    </source>
</reference>
<dbReference type="EMBL" id="CAJVPY010008233">
    <property type="protein sequence ID" value="CAG8693132.1"/>
    <property type="molecule type" value="Genomic_DNA"/>
</dbReference>
<feature type="region of interest" description="Disordered" evidence="1">
    <location>
        <begin position="125"/>
        <end position="161"/>
    </location>
</feature>
<evidence type="ECO:0000313" key="3">
    <source>
        <dbReference type="Proteomes" id="UP000789405"/>
    </source>
</evidence>
<protein>
    <submittedName>
        <fullName evidence="2">16150_t:CDS:1</fullName>
    </submittedName>
</protein>
<dbReference type="OrthoDB" id="2391332at2759"/>
<gene>
    <name evidence="2" type="ORF">DERYTH_LOCUS12507</name>
</gene>
<feature type="compositionally biased region" description="Basic and acidic residues" evidence="1">
    <location>
        <begin position="150"/>
        <end position="161"/>
    </location>
</feature>
<comment type="caution">
    <text evidence="2">The sequence shown here is derived from an EMBL/GenBank/DDBJ whole genome shotgun (WGS) entry which is preliminary data.</text>
</comment>
<dbReference type="Proteomes" id="UP000789405">
    <property type="component" value="Unassembled WGS sequence"/>
</dbReference>
<keyword evidence="3" id="KW-1185">Reference proteome</keyword>
<sequence>MSAATKKPQSKKHSGKKQRHYLTEYIITTDEYVNPIKPSDKFCYCQPWFEASNSENTSAKELGKIACCIFEICINSDFVERLFSCMGLPQKVLQMSQLYATMNYYHWLKEIEILIDKYKQNNSASPLPTFDKNSNNNSDKEADKTDEDMDKEKENQDNEDL</sequence>
<proteinExistence type="predicted"/>
<dbReference type="AlphaFoldDB" id="A0A9N9EWA0"/>